<dbReference type="EC" id="2.3.2.27" evidence="3"/>
<sequence length="1104" mass="125873">MFITNFDGFMLIVERILDEEDRHKISNTITSFERKYKRTVQSSENDTLLLIEFLGKLNENLGIEKLRRLTSDLNNFLPEEHSFDRSDDGRIYYRVARCTNSNDQTRSFSLHLIASEDNIDADDTTMNAPNRLIEGKGSEKELHSDTEERKAAIQKLCAQIMEMREKVDELTRKEDEMKKMDSFNNKIQQSKNPCDRSRECGDLQRARIGLEEENLLQRAHQQLEELQSVIKCSICLDTLEDSHVVPDCGHRFCKKCINESIRKGNNQCPECRQIIRTKRHLREDRQSNEMISTFHNLMQILNGNSANKYNFRNPSNLEDDRSVKEYSTKNGSTFPHTIAARNLSTLGHDPPSYAGDHGNVDRFKGINPPNIPRACTATSSTSADGLTSKTSDIFQSQVAHDQLDKNNILTSENLGTHRTSNKGMGLDNSKDCVRKRKRAIAESSNKRTKKKNEETFTRHVEEMRQYIEEHNTSYVAKSCPLAKWSHRMRQSYSLLGTGKKPPMFISDNRIEQLNSIHFDWAFKTKEHSPGFSTSRKCLLDLDVVPIIGGPQRPHLDTATSNQQPFKAYCDTNCVKHVTGRQVYQFLIKLRSLHKGWRRGYDGSSSILRLASKLDSVKFQVKKVKCYEDARKVNIDKTRIETSQNHGITSDISRVGSRPSKKLVEDDKGIKENRVKQMISHSTTNHSGTAENGSLNVVECSYYGFGTTQVAHSQCDNRPHLNAGNSCRNLSSYPKMMYGRKKRFIRNYAEEYTKLKRHEKKIHIETSNSSIIQNFIRKNPLSQQQDARALQKRVKKAHTNKVLPAHAEAAFDKNVKAMKHHMKKYRTSYVIRSENKSLYQWSYHLRNAFTLLRTASSKKAGIVLNERRIKKLDYIGFKWGQMESDVKASSGSRRSRAANTKPAAFFKGGGNPTTVSRLNECVSGLGAKPGTNQLDCRSRKGPHLTRFNNAYKRNIAKLRQWNTIPGPLCLNNNTDRNLSKFCSKLRRLYRDRQSRTEEDVLRMTDARVEEVESLGFDWESRKPYLKLNEAIICGISLPVVEEGGVDTTTACDTETPAVIGMGEMGGRSESKAMNRVEVKDLSKLELSSGIYSGTLSNLGFLPPVE</sequence>
<dbReference type="Pfam" id="PF13923">
    <property type="entry name" value="zf-C3HC4_2"/>
    <property type="match status" value="1"/>
</dbReference>
<evidence type="ECO:0000256" key="9">
    <source>
        <dbReference type="SAM" id="Coils"/>
    </source>
</evidence>
<dbReference type="GO" id="GO:0003682">
    <property type="term" value="F:chromatin binding"/>
    <property type="evidence" value="ECO:0007669"/>
    <property type="project" value="TreeGrafter"/>
</dbReference>
<evidence type="ECO:0000256" key="2">
    <source>
        <dbReference type="ARBA" id="ARBA00004906"/>
    </source>
</evidence>
<keyword evidence="5" id="KW-0479">Metal-binding</keyword>
<gene>
    <name evidence="11" type="ORF">CDEB00056_LOCUS8075</name>
</gene>
<organism evidence="11">
    <name type="scientific">Chaetoceros debilis</name>
    <dbReference type="NCBI Taxonomy" id="122233"/>
    <lineage>
        <taxon>Eukaryota</taxon>
        <taxon>Sar</taxon>
        <taxon>Stramenopiles</taxon>
        <taxon>Ochrophyta</taxon>
        <taxon>Bacillariophyta</taxon>
        <taxon>Coscinodiscophyceae</taxon>
        <taxon>Chaetocerotophycidae</taxon>
        <taxon>Chaetocerotales</taxon>
        <taxon>Chaetocerotaceae</taxon>
        <taxon>Chaetoceros</taxon>
    </lineage>
</organism>
<dbReference type="InterPro" id="IPR017907">
    <property type="entry name" value="Znf_RING_CS"/>
</dbReference>
<evidence type="ECO:0000313" key="11">
    <source>
        <dbReference type="EMBL" id="CAE0463234.1"/>
    </source>
</evidence>
<keyword evidence="9" id="KW-0175">Coiled coil</keyword>
<dbReference type="SUPFAM" id="SSF57850">
    <property type="entry name" value="RING/U-box"/>
    <property type="match status" value="1"/>
</dbReference>
<reference evidence="11" key="1">
    <citation type="submission" date="2021-01" db="EMBL/GenBank/DDBJ databases">
        <authorList>
            <person name="Corre E."/>
            <person name="Pelletier E."/>
            <person name="Niang G."/>
            <person name="Scheremetjew M."/>
            <person name="Finn R."/>
            <person name="Kale V."/>
            <person name="Holt S."/>
            <person name="Cochrane G."/>
            <person name="Meng A."/>
            <person name="Brown T."/>
            <person name="Cohen L."/>
        </authorList>
    </citation>
    <scope>NUCLEOTIDE SEQUENCE</scope>
    <source>
        <strain evidence="11">MM31A-1</strain>
    </source>
</reference>
<evidence type="ECO:0000256" key="5">
    <source>
        <dbReference type="ARBA" id="ARBA00022723"/>
    </source>
</evidence>
<evidence type="ECO:0000256" key="1">
    <source>
        <dbReference type="ARBA" id="ARBA00000900"/>
    </source>
</evidence>
<dbReference type="GO" id="GO:0000151">
    <property type="term" value="C:ubiquitin ligase complex"/>
    <property type="evidence" value="ECO:0007669"/>
    <property type="project" value="InterPro"/>
</dbReference>
<feature type="domain" description="RING-type" evidence="10">
    <location>
        <begin position="232"/>
        <end position="272"/>
    </location>
</feature>
<dbReference type="GO" id="GO:0061630">
    <property type="term" value="F:ubiquitin protein ligase activity"/>
    <property type="evidence" value="ECO:0007669"/>
    <property type="project" value="UniProtKB-EC"/>
</dbReference>
<keyword evidence="6 8" id="KW-0863">Zinc-finger</keyword>
<comment type="pathway">
    <text evidence="2">Protein modification; protein ubiquitination.</text>
</comment>
<dbReference type="UniPathway" id="UPA00143"/>
<dbReference type="PANTHER" id="PTHR46076:SF3">
    <property type="entry name" value="E3 UBIQUITIN-PROTEIN LIGASE RING1"/>
    <property type="match status" value="1"/>
</dbReference>
<dbReference type="GO" id="GO:0016567">
    <property type="term" value="P:protein ubiquitination"/>
    <property type="evidence" value="ECO:0007669"/>
    <property type="project" value="UniProtKB-UniPathway"/>
</dbReference>
<dbReference type="AlphaFoldDB" id="A0A7S3Q1Y4"/>
<comment type="catalytic activity">
    <reaction evidence="1">
        <text>S-ubiquitinyl-[E2 ubiquitin-conjugating enzyme]-L-cysteine + [acceptor protein]-L-lysine = [E2 ubiquitin-conjugating enzyme]-L-cysteine + N(6)-ubiquitinyl-[acceptor protein]-L-lysine.</text>
        <dbReference type="EC" id="2.3.2.27"/>
    </reaction>
</comment>
<dbReference type="PROSITE" id="PS50089">
    <property type="entry name" value="ZF_RING_2"/>
    <property type="match status" value="1"/>
</dbReference>
<dbReference type="InterPro" id="IPR005114">
    <property type="entry name" value="Helicase_assoc"/>
</dbReference>
<dbReference type="PROSITE" id="PS00518">
    <property type="entry name" value="ZF_RING_1"/>
    <property type="match status" value="1"/>
</dbReference>
<dbReference type="GO" id="GO:0031519">
    <property type="term" value="C:PcG protein complex"/>
    <property type="evidence" value="ECO:0007669"/>
    <property type="project" value="TreeGrafter"/>
</dbReference>
<proteinExistence type="predicted"/>
<dbReference type="InterPro" id="IPR013083">
    <property type="entry name" value="Znf_RING/FYVE/PHD"/>
</dbReference>
<evidence type="ECO:0000256" key="3">
    <source>
        <dbReference type="ARBA" id="ARBA00012483"/>
    </source>
</evidence>
<dbReference type="PANTHER" id="PTHR46076">
    <property type="entry name" value="E3 UBIQUITIN-PROTEIN LIGASE RING1 / RING 2 FAMILY MEMBER"/>
    <property type="match status" value="1"/>
</dbReference>
<accession>A0A7S3Q1Y4</accession>
<protein>
    <recommendedName>
        <fullName evidence="3">RING-type E3 ubiquitin transferase</fullName>
        <ecNumber evidence="3">2.3.2.27</ecNumber>
    </recommendedName>
</protein>
<dbReference type="GO" id="GO:0008270">
    <property type="term" value="F:zinc ion binding"/>
    <property type="evidence" value="ECO:0007669"/>
    <property type="project" value="UniProtKB-KW"/>
</dbReference>
<evidence type="ECO:0000256" key="6">
    <source>
        <dbReference type="ARBA" id="ARBA00022771"/>
    </source>
</evidence>
<evidence type="ECO:0000256" key="4">
    <source>
        <dbReference type="ARBA" id="ARBA00022679"/>
    </source>
</evidence>
<keyword evidence="4" id="KW-0808">Transferase</keyword>
<dbReference type="InterPro" id="IPR043540">
    <property type="entry name" value="RING1/RING2"/>
</dbReference>
<dbReference type="InterPro" id="IPR001841">
    <property type="entry name" value="Znf_RING"/>
</dbReference>
<evidence type="ECO:0000256" key="8">
    <source>
        <dbReference type="PROSITE-ProRule" id="PRU00175"/>
    </source>
</evidence>
<keyword evidence="7" id="KW-0862">Zinc</keyword>
<evidence type="ECO:0000256" key="7">
    <source>
        <dbReference type="ARBA" id="ARBA00022833"/>
    </source>
</evidence>
<evidence type="ECO:0000259" key="10">
    <source>
        <dbReference type="PROSITE" id="PS50089"/>
    </source>
</evidence>
<dbReference type="Gene3D" id="3.30.40.10">
    <property type="entry name" value="Zinc/RING finger domain, C3HC4 (zinc finger)"/>
    <property type="match status" value="1"/>
</dbReference>
<name>A0A7S3Q1Y4_9STRA</name>
<dbReference type="EMBL" id="HBIO01010404">
    <property type="protein sequence ID" value="CAE0463234.1"/>
    <property type="molecule type" value="Transcribed_RNA"/>
</dbReference>
<feature type="coiled-coil region" evidence="9">
    <location>
        <begin position="153"/>
        <end position="180"/>
    </location>
</feature>
<dbReference type="Pfam" id="PF03457">
    <property type="entry name" value="HA"/>
    <property type="match status" value="1"/>
</dbReference>
<dbReference type="SMART" id="SM00184">
    <property type="entry name" value="RING"/>
    <property type="match status" value="1"/>
</dbReference>